<evidence type="ECO:0000256" key="2">
    <source>
        <dbReference type="SAM" id="SignalP"/>
    </source>
</evidence>
<gene>
    <name evidence="3" type="ORF">niasHT_019855</name>
</gene>
<feature type="signal peptide" evidence="2">
    <location>
        <begin position="1"/>
        <end position="19"/>
    </location>
</feature>
<name>A0ABD2KUU8_9BILA</name>
<protein>
    <submittedName>
        <fullName evidence="3">Uncharacterized protein</fullName>
    </submittedName>
</protein>
<reference evidence="3 4" key="1">
    <citation type="submission" date="2024-10" db="EMBL/GenBank/DDBJ databases">
        <authorList>
            <person name="Kim D."/>
        </authorList>
    </citation>
    <scope>NUCLEOTIDE SEQUENCE [LARGE SCALE GENOMIC DNA]</scope>
    <source>
        <strain evidence="3">BH-2024</strain>
    </source>
</reference>
<evidence type="ECO:0000313" key="3">
    <source>
        <dbReference type="EMBL" id="KAL3106727.1"/>
    </source>
</evidence>
<dbReference type="AlphaFoldDB" id="A0ABD2KUU8"/>
<accession>A0ABD2KUU8</accession>
<feature type="chain" id="PRO_5044859455" evidence="2">
    <location>
        <begin position="20"/>
        <end position="684"/>
    </location>
</feature>
<evidence type="ECO:0000256" key="1">
    <source>
        <dbReference type="SAM" id="MobiDB-lite"/>
    </source>
</evidence>
<feature type="region of interest" description="Disordered" evidence="1">
    <location>
        <begin position="123"/>
        <end position="273"/>
    </location>
</feature>
<dbReference type="Proteomes" id="UP001620626">
    <property type="component" value="Unassembled WGS sequence"/>
</dbReference>
<comment type="caution">
    <text evidence="3">The sequence shown here is derived from an EMBL/GenBank/DDBJ whole genome shotgun (WGS) entry which is preliminary data.</text>
</comment>
<sequence length="684" mass="75937">MAAISALLLLLPLLLNVQKIPDECIRSDTDAVNSTISALNPWKSPAEIMAQISSQLSIAQAALLIRMNWEFLETNQNGIEAKAPEQFDLALFAEALEATVEMDDGGKEVKSRRDKLNEWATKTGVTAEKVGDKAEKEENKTQKEEDKVEEVRDKAEKEGDKAEKEEDKAEKDGGKAEKEGDKAENEGDKAEEEAPKCGKETETFTKAEENGDKEEKKDPGGEVRMELRRRKDENGNEEVVVTFVKRMERNSGPAKGEEMEKEEEEEEELSKEERVPKLEMEKVIGANSAVPMEPKFDIMSNSSSTSKNDGTNLAKHVDMASDNSAKPAVPMVPQLEMMTSGANLASPVVLKLDIANNTSANKPSMPIMIPDIFVHSLGGKLPAKEETAHERRKMLKKSLYNILLGRHKRETVGMENEAENVANAEDKQQQIIVNIEKLTTLAMLGDGLGFLTKVINLEIVVAKGGKKDRPEAVPPSDATAPNWTVERDGTENGMANFLVDQNGTENERTNRVLEQNGTENGEPKWTVGRVGTENEEINGMVEQVGTENEEINGMVEQVGTENGDAEMEMESHESPKNLPIENSDGNWEKKAAIKAYLEHGIANANGHKKWEKLAMVWYSELLYWTAKWIKALKNRMAEAKPELASTFIFSNTGLAAFEELKNEVTKCVTKMIKLRKWIGNADKK</sequence>
<keyword evidence="2" id="KW-0732">Signal</keyword>
<evidence type="ECO:0000313" key="4">
    <source>
        <dbReference type="Proteomes" id="UP001620626"/>
    </source>
</evidence>
<feature type="compositionally biased region" description="Basic and acidic residues" evidence="1">
    <location>
        <begin position="129"/>
        <end position="234"/>
    </location>
</feature>
<feature type="compositionally biased region" description="Acidic residues" evidence="1">
    <location>
        <begin position="259"/>
        <end position="270"/>
    </location>
</feature>
<keyword evidence="4" id="KW-1185">Reference proteome</keyword>
<organism evidence="3 4">
    <name type="scientific">Heterodera trifolii</name>
    <dbReference type="NCBI Taxonomy" id="157864"/>
    <lineage>
        <taxon>Eukaryota</taxon>
        <taxon>Metazoa</taxon>
        <taxon>Ecdysozoa</taxon>
        <taxon>Nematoda</taxon>
        <taxon>Chromadorea</taxon>
        <taxon>Rhabditida</taxon>
        <taxon>Tylenchina</taxon>
        <taxon>Tylenchomorpha</taxon>
        <taxon>Tylenchoidea</taxon>
        <taxon>Heteroderidae</taxon>
        <taxon>Heteroderinae</taxon>
        <taxon>Heterodera</taxon>
    </lineage>
</organism>
<dbReference type="EMBL" id="JBICBT010000638">
    <property type="protein sequence ID" value="KAL3106727.1"/>
    <property type="molecule type" value="Genomic_DNA"/>
</dbReference>
<proteinExistence type="predicted"/>